<dbReference type="Proteomes" id="UP000240542">
    <property type="component" value="Unassembled WGS sequence"/>
</dbReference>
<dbReference type="GO" id="GO:0097367">
    <property type="term" value="F:carbohydrate derivative binding"/>
    <property type="evidence" value="ECO:0007669"/>
    <property type="project" value="InterPro"/>
</dbReference>
<dbReference type="PANTHER" id="PTHR10937:SF0">
    <property type="entry name" value="GLUTAMINE--FRUCTOSE-6-PHOSPHATE TRANSAMINASE (ISOMERIZING)"/>
    <property type="match status" value="1"/>
</dbReference>
<comment type="caution">
    <text evidence="6">The sequence shown here is derived from an EMBL/GenBank/DDBJ whole genome shotgun (WGS) entry which is preliminary data.</text>
</comment>
<feature type="domain" description="SIS" evidence="5">
    <location>
        <begin position="24"/>
        <end position="161"/>
    </location>
</feature>
<dbReference type="EC" id="2.6.1.16" evidence="2"/>
<proteinExistence type="predicted"/>
<evidence type="ECO:0000256" key="1">
    <source>
        <dbReference type="ARBA" id="ARBA00001031"/>
    </source>
</evidence>
<evidence type="ECO:0000313" key="7">
    <source>
        <dbReference type="Proteomes" id="UP000240542"/>
    </source>
</evidence>
<dbReference type="InterPro" id="IPR001347">
    <property type="entry name" value="SIS_dom"/>
</dbReference>
<keyword evidence="4" id="KW-0677">Repeat</keyword>
<dbReference type="EMBL" id="PYGA01000005">
    <property type="protein sequence ID" value="PSK98458.1"/>
    <property type="molecule type" value="Genomic_DNA"/>
</dbReference>
<dbReference type="OrthoDB" id="367283at2"/>
<dbReference type="InterPro" id="IPR035490">
    <property type="entry name" value="GlmS/FrlB_SIS"/>
</dbReference>
<organism evidence="6 7">
    <name type="scientific">Murinocardiopsis flavida</name>
    <dbReference type="NCBI Taxonomy" id="645275"/>
    <lineage>
        <taxon>Bacteria</taxon>
        <taxon>Bacillati</taxon>
        <taxon>Actinomycetota</taxon>
        <taxon>Actinomycetes</taxon>
        <taxon>Streptosporangiales</taxon>
        <taxon>Nocardiopsidaceae</taxon>
        <taxon>Murinocardiopsis</taxon>
    </lineage>
</organism>
<comment type="catalytic activity">
    <reaction evidence="1">
        <text>D-fructose 6-phosphate + L-glutamine = D-glucosamine 6-phosphate + L-glutamate</text>
        <dbReference type="Rhea" id="RHEA:13237"/>
        <dbReference type="ChEBI" id="CHEBI:29985"/>
        <dbReference type="ChEBI" id="CHEBI:58359"/>
        <dbReference type="ChEBI" id="CHEBI:58725"/>
        <dbReference type="ChEBI" id="CHEBI:61527"/>
        <dbReference type="EC" id="2.6.1.16"/>
    </reaction>
</comment>
<protein>
    <recommendedName>
        <fullName evidence="3">Glutamine--fructose-6-phosphate aminotransferase [isomerizing]</fullName>
        <ecNumber evidence="2">2.6.1.16</ecNumber>
    </recommendedName>
</protein>
<reference evidence="6 7" key="1">
    <citation type="submission" date="2018-03" db="EMBL/GenBank/DDBJ databases">
        <title>Genomic Encyclopedia of Archaeal and Bacterial Type Strains, Phase II (KMG-II): from individual species to whole genera.</title>
        <authorList>
            <person name="Goeker M."/>
        </authorList>
    </citation>
    <scope>NUCLEOTIDE SEQUENCE [LARGE SCALE GENOMIC DNA]</scope>
    <source>
        <strain evidence="6 7">DSM 45312</strain>
    </source>
</reference>
<dbReference type="GO" id="GO:0004360">
    <property type="term" value="F:glutamine-fructose-6-phosphate transaminase (isomerizing) activity"/>
    <property type="evidence" value="ECO:0007669"/>
    <property type="project" value="UniProtKB-EC"/>
</dbReference>
<dbReference type="InterPro" id="IPR035466">
    <property type="entry name" value="GlmS/AgaS_SIS"/>
</dbReference>
<evidence type="ECO:0000256" key="3">
    <source>
        <dbReference type="ARBA" id="ARBA00016090"/>
    </source>
</evidence>
<dbReference type="InterPro" id="IPR046348">
    <property type="entry name" value="SIS_dom_sf"/>
</dbReference>
<gene>
    <name evidence="6" type="ORF">CLV63_105132</name>
</gene>
<evidence type="ECO:0000256" key="4">
    <source>
        <dbReference type="ARBA" id="ARBA00022737"/>
    </source>
</evidence>
<evidence type="ECO:0000256" key="2">
    <source>
        <dbReference type="ARBA" id="ARBA00012916"/>
    </source>
</evidence>
<dbReference type="RefSeq" id="WP_106582541.1">
    <property type="nucleotide sequence ID" value="NZ_PYGA01000005.1"/>
</dbReference>
<keyword evidence="7" id="KW-1185">Reference proteome</keyword>
<dbReference type="PANTHER" id="PTHR10937">
    <property type="entry name" value="GLUCOSAMINE--FRUCTOSE-6-PHOSPHATE AMINOTRANSFERASE, ISOMERIZING"/>
    <property type="match status" value="1"/>
</dbReference>
<evidence type="ECO:0000313" key="6">
    <source>
        <dbReference type="EMBL" id="PSK98458.1"/>
    </source>
</evidence>
<dbReference type="GO" id="GO:0006047">
    <property type="term" value="P:UDP-N-acetylglucosamine metabolic process"/>
    <property type="evidence" value="ECO:0007669"/>
    <property type="project" value="TreeGrafter"/>
</dbReference>
<name>A0A2P8DMM2_9ACTN</name>
<dbReference type="CDD" id="cd05009">
    <property type="entry name" value="SIS_GlmS_GlmD_2"/>
    <property type="match status" value="1"/>
</dbReference>
<dbReference type="AlphaFoldDB" id="A0A2P8DMM2"/>
<dbReference type="Gene3D" id="3.40.50.10490">
    <property type="entry name" value="Glucose-6-phosphate isomerase like protein, domain 1"/>
    <property type="match status" value="3"/>
</dbReference>
<dbReference type="GO" id="GO:0006487">
    <property type="term" value="P:protein N-linked glycosylation"/>
    <property type="evidence" value="ECO:0007669"/>
    <property type="project" value="TreeGrafter"/>
</dbReference>
<dbReference type="SUPFAM" id="SSF53697">
    <property type="entry name" value="SIS domain"/>
    <property type="match status" value="1"/>
</dbReference>
<dbReference type="GO" id="GO:0006002">
    <property type="term" value="P:fructose 6-phosphate metabolic process"/>
    <property type="evidence" value="ECO:0007669"/>
    <property type="project" value="TreeGrafter"/>
</dbReference>
<dbReference type="PROSITE" id="PS51464">
    <property type="entry name" value="SIS"/>
    <property type="match status" value="1"/>
</dbReference>
<evidence type="ECO:0000259" key="5">
    <source>
        <dbReference type="PROSITE" id="PS51464"/>
    </source>
</evidence>
<sequence>MHTRDEIASQPDTWRAAADLAPTAATRLPASGERVAVLGCGTSWFVAQSYAWLRESAGHGLTDAFQGSAFPAGRRYDRVVAISRSGTTSEILATVAGLHAGTRVTALVAAPGTPLCAAASDVVALPFADERSVVQTRFPTSLLVLLRAHLGEDVAALPAQAERALAAPLPDEHVKAEQVTFLGADWAFGLAQEAALKMRETARAWSESYTPMEYRHGPLAIAEPGRLTWLFTGAPEGLADQVAATGAAVKPAVLDPLAELVHAQRLAVRAAEDRGIDPDVPRNLTRSVILP</sequence>
<accession>A0A2P8DMM2</accession>
<dbReference type="CDD" id="cd05008">
    <property type="entry name" value="SIS_GlmS_GlmD_1"/>
    <property type="match status" value="1"/>
</dbReference>